<gene>
    <name evidence="1" type="ORF">JCM31447_15540</name>
</gene>
<dbReference type="SUPFAM" id="SSF53850">
    <property type="entry name" value="Periplasmic binding protein-like II"/>
    <property type="match status" value="1"/>
</dbReference>
<dbReference type="RefSeq" id="WP_130608307.1">
    <property type="nucleotide sequence ID" value="NZ_AP019368.1"/>
</dbReference>
<sequence>MKYILILILFMQFCANANQKVIKIGYFEAFPFVFKNKFNKLVGILFNKLLNHLGLGGNYKIEFYEFPLARAFFELRKENIDIFSLVTEQSFIEMKVTHRSIAVCNIQEYIFVPKETSLYLGFSKKLSPKIILQINELIRKEQKNLEVICSLD</sequence>
<dbReference type="OrthoDB" id="370676at2"/>
<proteinExistence type="predicted"/>
<evidence type="ECO:0000313" key="1">
    <source>
        <dbReference type="EMBL" id="BBH53111.1"/>
    </source>
</evidence>
<organism evidence="1 2">
    <name type="scientific">Fluviispira sanaruensis</name>
    <dbReference type="NCBI Taxonomy" id="2493639"/>
    <lineage>
        <taxon>Bacteria</taxon>
        <taxon>Pseudomonadati</taxon>
        <taxon>Bdellovibrionota</taxon>
        <taxon>Oligoflexia</taxon>
        <taxon>Silvanigrellales</taxon>
        <taxon>Silvanigrellaceae</taxon>
        <taxon>Fluviispira</taxon>
    </lineage>
</organism>
<accession>A0A4P2VK35</accession>
<protein>
    <recommendedName>
        <fullName evidence="3">Solute-binding protein family 3/N-terminal domain-containing protein</fullName>
    </recommendedName>
</protein>
<reference evidence="1 2" key="1">
    <citation type="submission" date="2018-12" db="EMBL/GenBank/DDBJ databases">
        <title>Rubrispira sanarue gen. nov., sp., nov., a member of the order Silvanigrellales, isolated from a brackish lake in Hamamatsu Japan.</title>
        <authorList>
            <person name="Maejima Y."/>
            <person name="Iino T."/>
            <person name="Muraguchi Y."/>
            <person name="Fukuda K."/>
            <person name="Nojiri H."/>
            <person name="Ohkuma M."/>
            <person name="Moriuchi R."/>
            <person name="Dohra H."/>
            <person name="Kimbara K."/>
            <person name="Shintani M."/>
        </authorList>
    </citation>
    <scope>NUCLEOTIDE SEQUENCE [LARGE SCALE GENOMIC DNA]</scope>
    <source>
        <strain evidence="1 2">RF1110005</strain>
    </source>
</reference>
<dbReference type="Proteomes" id="UP000291236">
    <property type="component" value="Chromosome"/>
</dbReference>
<name>A0A4P2VK35_FLUSA</name>
<dbReference type="KEGG" id="sbf:JCM31447_15540"/>
<keyword evidence="2" id="KW-1185">Reference proteome</keyword>
<dbReference type="AlphaFoldDB" id="A0A4P2VK35"/>
<evidence type="ECO:0000313" key="2">
    <source>
        <dbReference type="Proteomes" id="UP000291236"/>
    </source>
</evidence>
<dbReference type="EMBL" id="AP019368">
    <property type="protein sequence ID" value="BBH53111.1"/>
    <property type="molecule type" value="Genomic_DNA"/>
</dbReference>
<evidence type="ECO:0008006" key="3">
    <source>
        <dbReference type="Google" id="ProtNLM"/>
    </source>
</evidence>